<reference evidence="1 2" key="1">
    <citation type="journal article" date="2017" name="Genome Biol.">
        <title>New reference genome sequences of hot pepper reveal the massive evolution of plant disease-resistance genes by retroduplication.</title>
        <authorList>
            <person name="Kim S."/>
            <person name="Park J."/>
            <person name="Yeom S.I."/>
            <person name="Kim Y.M."/>
            <person name="Seo E."/>
            <person name="Kim K.T."/>
            <person name="Kim M.S."/>
            <person name="Lee J.M."/>
            <person name="Cheong K."/>
            <person name="Shin H.S."/>
            <person name="Kim S.B."/>
            <person name="Han K."/>
            <person name="Lee J."/>
            <person name="Park M."/>
            <person name="Lee H.A."/>
            <person name="Lee H.Y."/>
            <person name="Lee Y."/>
            <person name="Oh S."/>
            <person name="Lee J.H."/>
            <person name="Choi E."/>
            <person name="Choi E."/>
            <person name="Lee S.E."/>
            <person name="Jeon J."/>
            <person name="Kim H."/>
            <person name="Choi G."/>
            <person name="Song H."/>
            <person name="Lee J."/>
            <person name="Lee S.C."/>
            <person name="Kwon J.K."/>
            <person name="Lee H.Y."/>
            <person name="Koo N."/>
            <person name="Hong Y."/>
            <person name="Kim R.W."/>
            <person name="Kang W.H."/>
            <person name="Huh J.H."/>
            <person name="Kang B.C."/>
            <person name="Yang T.J."/>
            <person name="Lee Y.H."/>
            <person name="Bennetzen J.L."/>
            <person name="Choi D."/>
        </authorList>
    </citation>
    <scope>NUCLEOTIDE SEQUENCE [LARGE SCALE GENOMIC DNA]</scope>
    <source>
        <strain evidence="2">cv. PBC81</strain>
    </source>
</reference>
<dbReference type="EMBL" id="MLFT02000003">
    <property type="protein sequence ID" value="PHT54280.1"/>
    <property type="molecule type" value="Genomic_DNA"/>
</dbReference>
<evidence type="ECO:0000313" key="2">
    <source>
        <dbReference type="Proteomes" id="UP000224567"/>
    </source>
</evidence>
<proteinExistence type="predicted"/>
<dbReference type="AlphaFoldDB" id="A0A2G2X9X7"/>
<comment type="caution">
    <text evidence="1">The sequence shown here is derived from an EMBL/GenBank/DDBJ whole genome shotgun (WGS) entry which is preliminary data.</text>
</comment>
<dbReference type="OrthoDB" id="1113126at2759"/>
<gene>
    <name evidence="1" type="ORF">CQW23_08742</name>
</gene>
<evidence type="ECO:0000313" key="1">
    <source>
        <dbReference type="EMBL" id="PHT54280.1"/>
    </source>
</evidence>
<name>A0A2G2X9X7_CAPBA</name>
<dbReference type="Proteomes" id="UP000224567">
    <property type="component" value="Unassembled WGS sequence"/>
</dbReference>
<accession>A0A2G2X9X7</accession>
<keyword evidence="2" id="KW-1185">Reference proteome</keyword>
<protein>
    <submittedName>
        <fullName evidence="1">Uncharacterized protein</fullName>
    </submittedName>
</protein>
<organism evidence="1 2">
    <name type="scientific">Capsicum baccatum</name>
    <name type="common">Peruvian pepper</name>
    <dbReference type="NCBI Taxonomy" id="33114"/>
    <lineage>
        <taxon>Eukaryota</taxon>
        <taxon>Viridiplantae</taxon>
        <taxon>Streptophyta</taxon>
        <taxon>Embryophyta</taxon>
        <taxon>Tracheophyta</taxon>
        <taxon>Spermatophyta</taxon>
        <taxon>Magnoliopsida</taxon>
        <taxon>eudicotyledons</taxon>
        <taxon>Gunneridae</taxon>
        <taxon>Pentapetalae</taxon>
        <taxon>asterids</taxon>
        <taxon>lamiids</taxon>
        <taxon>Solanales</taxon>
        <taxon>Solanaceae</taxon>
        <taxon>Solanoideae</taxon>
        <taxon>Capsiceae</taxon>
        <taxon>Capsicum</taxon>
    </lineage>
</organism>
<reference evidence="2" key="2">
    <citation type="journal article" date="2017" name="J. Anim. Genet.">
        <title>Multiple reference genome sequences of hot pepper reveal the massive evolution of plant disease resistance genes by retroduplication.</title>
        <authorList>
            <person name="Kim S."/>
            <person name="Park J."/>
            <person name="Yeom S.-I."/>
            <person name="Kim Y.-M."/>
            <person name="Seo E."/>
            <person name="Kim K.-T."/>
            <person name="Kim M.-S."/>
            <person name="Lee J.M."/>
            <person name="Cheong K."/>
            <person name="Shin H.-S."/>
            <person name="Kim S.-B."/>
            <person name="Han K."/>
            <person name="Lee J."/>
            <person name="Park M."/>
            <person name="Lee H.-A."/>
            <person name="Lee H.-Y."/>
            <person name="Lee Y."/>
            <person name="Oh S."/>
            <person name="Lee J.H."/>
            <person name="Choi E."/>
            <person name="Choi E."/>
            <person name="Lee S.E."/>
            <person name="Jeon J."/>
            <person name="Kim H."/>
            <person name="Choi G."/>
            <person name="Song H."/>
            <person name="Lee J."/>
            <person name="Lee S.-C."/>
            <person name="Kwon J.-K."/>
            <person name="Lee H.-Y."/>
            <person name="Koo N."/>
            <person name="Hong Y."/>
            <person name="Kim R.W."/>
            <person name="Kang W.-H."/>
            <person name="Huh J.H."/>
            <person name="Kang B.-C."/>
            <person name="Yang T.-J."/>
            <person name="Lee Y.-H."/>
            <person name="Bennetzen J.L."/>
            <person name="Choi D."/>
        </authorList>
    </citation>
    <scope>NUCLEOTIDE SEQUENCE [LARGE SCALE GENOMIC DNA]</scope>
    <source>
        <strain evidence="2">cv. PBC81</strain>
    </source>
</reference>
<sequence length="73" mass="8435">MLSTYVVHVDTKTRHLITQPMMNARLTDQESKKLNGFPEIIGISKDHFRIKLDTTRSPDFLGLNTDYGQWPES</sequence>